<name>C9MRJ8_9BACT</name>
<proteinExistence type="predicted"/>
<reference evidence="1 2" key="1">
    <citation type="submission" date="2009-09" db="EMBL/GenBank/DDBJ databases">
        <authorList>
            <person name="Weinstock G."/>
            <person name="Sodergren E."/>
            <person name="Clifton S."/>
            <person name="Fulton L."/>
            <person name="Fulton B."/>
            <person name="Courtney L."/>
            <person name="Fronick C."/>
            <person name="Harrison M."/>
            <person name="Strong C."/>
            <person name="Farmer C."/>
            <person name="Delahaunty K."/>
            <person name="Markovic C."/>
            <person name="Hall O."/>
            <person name="Minx P."/>
            <person name="Tomlinson C."/>
            <person name="Mitreva M."/>
            <person name="Nelson J."/>
            <person name="Hou S."/>
            <person name="Wollam A."/>
            <person name="Pepin K.H."/>
            <person name="Johnson M."/>
            <person name="Bhonagiri V."/>
            <person name="Nash W.E."/>
            <person name="Warren W."/>
            <person name="Chinwalla A."/>
            <person name="Mardis E.R."/>
            <person name="Wilson R.K."/>
        </authorList>
    </citation>
    <scope>NUCLEOTIDE SEQUENCE [LARGE SCALE GENOMIC DNA]</scope>
    <source>
        <strain evidence="1 2">F0319</strain>
    </source>
</reference>
<evidence type="ECO:0000313" key="1">
    <source>
        <dbReference type="EMBL" id="EEX17949.1"/>
    </source>
</evidence>
<evidence type="ECO:0000313" key="2">
    <source>
        <dbReference type="Proteomes" id="UP000003327"/>
    </source>
</evidence>
<organism evidence="1 2">
    <name type="scientific">Prevotella veroralis F0319</name>
    <dbReference type="NCBI Taxonomy" id="649761"/>
    <lineage>
        <taxon>Bacteria</taxon>
        <taxon>Pseudomonadati</taxon>
        <taxon>Bacteroidota</taxon>
        <taxon>Bacteroidia</taxon>
        <taxon>Bacteroidales</taxon>
        <taxon>Prevotellaceae</taxon>
        <taxon>Prevotella</taxon>
    </lineage>
</organism>
<gene>
    <name evidence="1" type="ORF">HMPREF0973_02256</name>
</gene>
<keyword evidence="2" id="KW-1185">Reference proteome</keyword>
<dbReference type="AlphaFoldDB" id="C9MRJ8"/>
<dbReference type="HOGENOM" id="CLU_2900508_0_0_10"/>
<sequence length="62" mass="7220">MLHWLFFCILKTYKFGCKVIYIVLKLQIFPLFFSLCFDLCNSSLSAKSREHVGQKKVGSITK</sequence>
<accession>C9MRJ8</accession>
<protein>
    <submittedName>
        <fullName evidence="1">Uncharacterized protein</fullName>
    </submittedName>
</protein>
<dbReference type="Proteomes" id="UP000003327">
    <property type="component" value="Unassembled WGS sequence"/>
</dbReference>
<dbReference type="EMBL" id="ACVA01000049">
    <property type="protein sequence ID" value="EEX17949.1"/>
    <property type="molecule type" value="Genomic_DNA"/>
</dbReference>
<comment type="caution">
    <text evidence="1">The sequence shown here is derived from an EMBL/GenBank/DDBJ whole genome shotgun (WGS) entry which is preliminary data.</text>
</comment>